<dbReference type="AlphaFoldDB" id="A0A4C1YEK8"/>
<reference evidence="1 2" key="1">
    <citation type="journal article" date="2019" name="Commun. Biol.">
        <title>The bagworm genome reveals a unique fibroin gene that provides high tensile strength.</title>
        <authorList>
            <person name="Kono N."/>
            <person name="Nakamura H."/>
            <person name="Ohtoshi R."/>
            <person name="Tomita M."/>
            <person name="Numata K."/>
            <person name="Arakawa K."/>
        </authorList>
    </citation>
    <scope>NUCLEOTIDE SEQUENCE [LARGE SCALE GENOMIC DNA]</scope>
</reference>
<evidence type="ECO:0000313" key="2">
    <source>
        <dbReference type="Proteomes" id="UP000299102"/>
    </source>
</evidence>
<protein>
    <submittedName>
        <fullName evidence="1">Uncharacterized protein</fullName>
    </submittedName>
</protein>
<name>A0A4C1YEK8_EUMVA</name>
<gene>
    <name evidence="1" type="ORF">EVAR_4649_1</name>
</gene>
<organism evidence="1 2">
    <name type="scientific">Eumeta variegata</name>
    <name type="common">Bagworm moth</name>
    <name type="synonym">Eumeta japonica</name>
    <dbReference type="NCBI Taxonomy" id="151549"/>
    <lineage>
        <taxon>Eukaryota</taxon>
        <taxon>Metazoa</taxon>
        <taxon>Ecdysozoa</taxon>
        <taxon>Arthropoda</taxon>
        <taxon>Hexapoda</taxon>
        <taxon>Insecta</taxon>
        <taxon>Pterygota</taxon>
        <taxon>Neoptera</taxon>
        <taxon>Endopterygota</taxon>
        <taxon>Lepidoptera</taxon>
        <taxon>Glossata</taxon>
        <taxon>Ditrysia</taxon>
        <taxon>Tineoidea</taxon>
        <taxon>Psychidae</taxon>
        <taxon>Oiketicinae</taxon>
        <taxon>Eumeta</taxon>
    </lineage>
</organism>
<dbReference type="EMBL" id="BGZK01001156">
    <property type="protein sequence ID" value="GBP72765.1"/>
    <property type="molecule type" value="Genomic_DNA"/>
</dbReference>
<dbReference type="Proteomes" id="UP000299102">
    <property type="component" value="Unassembled WGS sequence"/>
</dbReference>
<accession>A0A4C1YEK8</accession>
<keyword evidence="2" id="KW-1185">Reference proteome</keyword>
<sequence>MTTPFSGRSFCTAGETIHEATCKLYGKFGCAAPGAPGRSRRPPPPAPPPCALIAAFTKLAQTRDRNVWATKAAPEEPPPLQRVALIHRNPLSPRPFRLTATGQTAALRYDYRSPTSVLTVRNA</sequence>
<evidence type="ECO:0000313" key="1">
    <source>
        <dbReference type="EMBL" id="GBP72765.1"/>
    </source>
</evidence>
<comment type="caution">
    <text evidence="1">The sequence shown here is derived from an EMBL/GenBank/DDBJ whole genome shotgun (WGS) entry which is preliminary data.</text>
</comment>
<proteinExistence type="predicted"/>